<dbReference type="Proteomes" id="UP001596074">
    <property type="component" value="Unassembled WGS sequence"/>
</dbReference>
<name>A0ABW1AJG7_9ACTN</name>
<dbReference type="Gene3D" id="4.10.320.10">
    <property type="entry name" value="E3-binding domain"/>
    <property type="match status" value="1"/>
</dbReference>
<evidence type="ECO:0000259" key="4">
    <source>
        <dbReference type="Pfam" id="PF23359"/>
    </source>
</evidence>
<accession>A0ABW1AJG7</accession>
<dbReference type="InterPro" id="IPR024412">
    <property type="entry name" value="Lsr2_dim_dom"/>
</dbReference>
<dbReference type="InterPro" id="IPR042261">
    <property type="entry name" value="Lsr2-like_dimerization"/>
</dbReference>
<dbReference type="InterPro" id="IPR055370">
    <property type="entry name" value="Lsr2_DNA-bd"/>
</dbReference>
<comment type="caution">
    <text evidence="5">The sequence shown here is derived from an EMBL/GenBank/DDBJ whole genome shotgun (WGS) entry which is preliminary data.</text>
</comment>
<feature type="domain" description="Lsr2 dimerization" evidence="3">
    <location>
        <begin position="1"/>
        <end position="60"/>
    </location>
</feature>
<sequence>MAEKVILVDDIDGTEDSDVAKRDFDVLGRKFTIDLSDANDKRLRDALDTIEAFVDKAREVKAAGRGRKAASPAKIKGYTNSDVREWARENDVEVSAKGVIADEVYAAFIEAHPDAAPDGRPGSGEASADASGEGPGDDA</sequence>
<keyword evidence="6" id="KW-1185">Reference proteome</keyword>
<reference evidence="6" key="1">
    <citation type="journal article" date="2019" name="Int. J. Syst. Evol. Microbiol.">
        <title>The Global Catalogue of Microorganisms (GCM) 10K type strain sequencing project: providing services to taxonomists for standard genome sequencing and annotation.</title>
        <authorList>
            <consortium name="The Broad Institute Genomics Platform"/>
            <consortium name="The Broad Institute Genome Sequencing Center for Infectious Disease"/>
            <person name="Wu L."/>
            <person name="Ma J."/>
        </authorList>
    </citation>
    <scope>NUCLEOTIDE SEQUENCE [LARGE SCALE GENOMIC DNA]</scope>
    <source>
        <strain evidence="6">KCTC 42087</strain>
    </source>
</reference>
<feature type="domain" description="Lsr2 DNA-binding" evidence="4">
    <location>
        <begin position="78"/>
        <end position="111"/>
    </location>
</feature>
<dbReference type="Gene3D" id="3.30.60.230">
    <property type="entry name" value="Lsr2, dimerization domain"/>
    <property type="match status" value="1"/>
</dbReference>
<dbReference type="Pfam" id="PF11774">
    <property type="entry name" value="Lsr2"/>
    <property type="match status" value="1"/>
</dbReference>
<evidence type="ECO:0000259" key="3">
    <source>
        <dbReference type="Pfam" id="PF11774"/>
    </source>
</evidence>
<evidence type="ECO:0000313" key="6">
    <source>
        <dbReference type="Proteomes" id="UP001596074"/>
    </source>
</evidence>
<dbReference type="Pfam" id="PF23359">
    <property type="entry name" value="Lsr2_DNA-bd"/>
    <property type="match status" value="1"/>
</dbReference>
<evidence type="ECO:0000313" key="5">
    <source>
        <dbReference type="EMBL" id="MFC5754674.1"/>
    </source>
</evidence>
<evidence type="ECO:0000256" key="2">
    <source>
        <dbReference type="SAM" id="MobiDB-lite"/>
    </source>
</evidence>
<feature type="region of interest" description="Disordered" evidence="2">
    <location>
        <begin position="111"/>
        <end position="139"/>
    </location>
</feature>
<gene>
    <name evidence="5" type="ORF">ACFPZN_54440</name>
</gene>
<evidence type="ECO:0000256" key="1">
    <source>
        <dbReference type="ARBA" id="ARBA00023125"/>
    </source>
</evidence>
<protein>
    <submittedName>
        <fullName evidence="5">Lsr2 family protein</fullName>
    </submittedName>
</protein>
<dbReference type="InterPro" id="IPR036625">
    <property type="entry name" value="E3-bd_dom_sf"/>
</dbReference>
<keyword evidence="1" id="KW-0238">DNA-binding</keyword>
<dbReference type="RefSeq" id="WP_378293009.1">
    <property type="nucleotide sequence ID" value="NZ_JBHSON010000171.1"/>
</dbReference>
<dbReference type="EMBL" id="JBHSON010000171">
    <property type="protein sequence ID" value="MFC5754674.1"/>
    <property type="molecule type" value="Genomic_DNA"/>
</dbReference>
<organism evidence="5 6">
    <name type="scientific">Actinomadura rugatobispora</name>
    <dbReference type="NCBI Taxonomy" id="1994"/>
    <lineage>
        <taxon>Bacteria</taxon>
        <taxon>Bacillati</taxon>
        <taxon>Actinomycetota</taxon>
        <taxon>Actinomycetes</taxon>
        <taxon>Streptosporangiales</taxon>
        <taxon>Thermomonosporaceae</taxon>
        <taxon>Actinomadura</taxon>
    </lineage>
</organism>
<proteinExistence type="predicted"/>